<comment type="caution">
    <text evidence="14">The sequence shown here is derived from an EMBL/GenBank/DDBJ whole genome shotgun (WGS) entry which is preliminary data.</text>
</comment>
<evidence type="ECO:0000313" key="15">
    <source>
        <dbReference type="Proteomes" id="UP000037405"/>
    </source>
</evidence>
<reference evidence="15" key="1">
    <citation type="submission" date="2015-07" db="EMBL/GenBank/DDBJ databases">
        <title>Fjat-14235 jcm11544.</title>
        <authorList>
            <person name="Liu B."/>
            <person name="Wang J."/>
            <person name="Zhu Y."/>
            <person name="Liu G."/>
            <person name="Chen Q."/>
            <person name="Chen Z."/>
            <person name="Lan J."/>
            <person name="Che J."/>
            <person name="Ge C."/>
            <person name="Shi H."/>
            <person name="Pan Z."/>
            <person name="Liu X."/>
        </authorList>
    </citation>
    <scope>NUCLEOTIDE SEQUENCE [LARGE SCALE GENOMIC DNA]</scope>
    <source>
        <strain evidence="15">JCM 11544</strain>
    </source>
</reference>
<evidence type="ECO:0000256" key="9">
    <source>
        <dbReference type="PIRSR" id="PIRSR005091-1"/>
    </source>
</evidence>
<evidence type="ECO:0000256" key="3">
    <source>
        <dbReference type="ARBA" id="ARBA00009983"/>
    </source>
</evidence>
<dbReference type="PANTHER" id="PTHR47371">
    <property type="entry name" value="LIPOTEICHOIC ACID SYNTHASE"/>
    <property type="match status" value="1"/>
</dbReference>
<evidence type="ECO:0000256" key="7">
    <source>
        <dbReference type="ARBA" id="ARBA00023136"/>
    </source>
</evidence>
<dbReference type="PIRSF" id="PIRSF005091">
    <property type="entry name" value="Mmb_sulf_HI1246"/>
    <property type="match status" value="1"/>
</dbReference>
<keyword evidence="10" id="KW-0464">Manganese</keyword>
<dbReference type="RefSeq" id="WP_053429582.1">
    <property type="nucleotide sequence ID" value="NZ_LGUE01000008.1"/>
</dbReference>
<comment type="similarity">
    <text evidence="3 8">Belongs to the LTA synthase family.</text>
</comment>
<feature type="binding site" evidence="11">
    <location>
        <position position="460"/>
    </location>
    <ligand>
        <name>Mn(2+)</name>
        <dbReference type="ChEBI" id="CHEBI:29035"/>
    </ligand>
</feature>
<evidence type="ECO:0000256" key="5">
    <source>
        <dbReference type="ARBA" id="ARBA00022692"/>
    </source>
</evidence>
<dbReference type="STRING" id="189381.GCA_900166615_00426"/>
<feature type="domain" description="Sulfatase N-terminal" evidence="13">
    <location>
        <begin position="237"/>
        <end position="524"/>
    </location>
</feature>
<dbReference type="InterPro" id="IPR050448">
    <property type="entry name" value="OpgB/LTA_synthase_biosynth"/>
</dbReference>
<feature type="active site" evidence="9">
    <location>
        <position position="287"/>
    </location>
</feature>
<dbReference type="CDD" id="cd16015">
    <property type="entry name" value="LTA_synthase"/>
    <property type="match status" value="1"/>
</dbReference>
<evidence type="ECO:0000256" key="1">
    <source>
        <dbReference type="ARBA" id="ARBA00004651"/>
    </source>
</evidence>
<evidence type="ECO:0000256" key="2">
    <source>
        <dbReference type="ARBA" id="ARBA00004936"/>
    </source>
</evidence>
<comment type="pathway">
    <text evidence="2">Cell wall biogenesis; lipoteichoic acid biosynthesis.</text>
</comment>
<feature type="transmembrane region" description="Helical" evidence="12">
    <location>
        <begin position="62"/>
        <end position="83"/>
    </location>
</feature>
<evidence type="ECO:0000256" key="11">
    <source>
        <dbReference type="PIRSR" id="PIRSR005091-3"/>
    </source>
</evidence>
<feature type="transmembrane region" description="Helical" evidence="12">
    <location>
        <begin position="12"/>
        <end position="30"/>
    </location>
</feature>
<evidence type="ECO:0000256" key="6">
    <source>
        <dbReference type="ARBA" id="ARBA00022989"/>
    </source>
</evidence>
<feature type="binding site" evidence="10">
    <location>
        <position position="400"/>
    </location>
    <ligand>
        <name>substrate</name>
    </ligand>
</feature>
<name>A0A0M0FZI3_9BACI</name>
<feature type="transmembrane region" description="Helical" evidence="12">
    <location>
        <begin position="141"/>
        <end position="159"/>
    </location>
</feature>
<keyword evidence="5 12" id="KW-0812">Transmembrane</keyword>
<organism evidence="14 15">
    <name type="scientific">Rossellomorea marisflavi</name>
    <dbReference type="NCBI Taxonomy" id="189381"/>
    <lineage>
        <taxon>Bacteria</taxon>
        <taxon>Bacillati</taxon>
        <taxon>Bacillota</taxon>
        <taxon>Bacilli</taxon>
        <taxon>Bacillales</taxon>
        <taxon>Bacillaceae</taxon>
        <taxon>Rossellomorea</taxon>
    </lineage>
</organism>
<dbReference type="Proteomes" id="UP000037405">
    <property type="component" value="Unassembled WGS sequence"/>
</dbReference>
<dbReference type="GO" id="GO:0046872">
    <property type="term" value="F:metal ion binding"/>
    <property type="evidence" value="ECO:0007669"/>
    <property type="project" value="UniProtKB-KW"/>
</dbReference>
<keyword evidence="10" id="KW-0479">Metal-binding</keyword>
<comment type="subcellular location">
    <subcellularLocation>
        <location evidence="1">Cell membrane</location>
        <topology evidence="1">Multi-pass membrane protein</topology>
    </subcellularLocation>
</comment>
<keyword evidence="6 12" id="KW-1133">Transmembrane helix</keyword>
<dbReference type="InterPro" id="IPR012160">
    <property type="entry name" value="LtaS-like"/>
</dbReference>
<dbReference type="AlphaFoldDB" id="A0A0M0FZI3"/>
<keyword evidence="4 8" id="KW-1003">Cell membrane</keyword>
<dbReference type="PANTHER" id="PTHR47371:SF3">
    <property type="entry name" value="PHOSPHOGLYCEROL TRANSFERASE I"/>
    <property type="match status" value="1"/>
</dbReference>
<dbReference type="OrthoDB" id="5901192at2"/>
<feature type="binding site" evidence="11">
    <location>
        <position position="461"/>
    </location>
    <ligand>
        <name>Mn(2+)</name>
        <dbReference type="ChEBI" id="CHEBI:29035"/>
    </ligand>
</feature>
<evidence type="ECO:0000256" key="4">
    <source>
        <dbReference type="ARBA" id="ARBA00022475"/>
    </source>
</evidence>
<dbReference type="GO" id="GO:0005886">
    <property type="term" value="C:plasma membrane"/>
    <property type="evidence" value="ECO:0007669"/>
    <property type="project" value="UniProtKB-SubCell"/>
</dbReference>
<keyword evidence="15" id="KW-1185">Reference proteome</keyword>
<dbReference type="SUPFAM" id="SSF53649">
    <property type="entry name" value="Alkaline phosphatase-like"/>
    <property type="match status" value="1"/>
</dbReference>
<dbReference type="Pfam" id="PF00884">
    <property type="entry name" value="Sulfatase"/>
    <property type="match status" value="1"/>
</dbReference>
<evidence type="ECO:0000256" key="10">
    <source>
        <dbReference type="PIRSR" id="PIRSR005091-2"/>
    </source>
</evidence>
<feature type="transmembrane region" description="Helical" evidence="12">
    <location>
        <begin position="36"/>
        <end position="55"/>
    </location>
</feature>
<dbReference type="Gene3D" id="3.40.720.10">
    <property type="entry name" value="Alkaline Phosphatase, subunit A"/>
    <property type="match status" value="1"/>
</dbReference>
<evidence type="ECO:0000256" key="8">
    <source>
        <dbReference type="PIRNR" id="PIRNR005091"/>
    </source>
</evidence>
<keyword evidence="7 8" id="KW-0472">Membrane</keyword>
<evidence type="ECO:0000259" key="13">
    <source>
        <dbReference type="Pfam" id="PF00884"/>
    </source>
</evidence>
<evidence type="ECO:0000256" key="12">
    <source>
        <dbReference type="SAM" id="Phobius"/>
    </source>
</evidence>
<sequence length="589" mass="66051">MHTLRNPLTYINELLYILLFFKVILFHTFTDTPLSSGVFSTSIGFLLACYGLSFLFSGKWRLAFSGLVSLLVSFVFLSNAVYLDYYSSPITLSIFGQMANLGGLGDSITYLFKLRYLLFVADLVVLPLFLLSKFPYTKKRAMVKGVIPFLTLGLLFLVMKPAKLMFVDGMENPVQAYDSLDHVVQYGLIGHHMLDSYSFVRDRNYKLTDDDRKRIGTAFAAERDPADHPYKAFGKGKNLIMIQVESLQSFVLNEEIGGKEITPTMNRMMKHSLSFPHFYAQTIAGNSSDAEFLTQTALYPLKSGSVFFRYPSNTYHSIGNSLKKDGYSTLGVHADEKTFWNRHLMYPSLGFEDYKTIEQFPQKELVGMGVGDKEMFTETAGTLKEQPYPFYSLIVTLTNHMPYDLPAEKKSLSLPEEVNGTLLGDYLQTVRYTDEALGLFLKELESEGLLEDSVIVLYGDHNGIFEGDKSLIEQWKGKSISTEEWYREYATVPFMIYNPGIKGKEIDAYGGQVDVYPTIASVMGTSYTSGLGENLLGSPSGTVVIPSGGYVTKSLMIGKDRMKSGLSEKALHTLDISESLIKGNYFVDE</sequence>
<evidence type="ECO:0000313" key="14">
    <source>
        <dbReference type="EMBL" id="KON82933.1"/>
    </source>
</evidence>
<feature type="binding site" evidence="11">
    <location>
        <position position="245"/>
    </location>
    <ligand>
        <name>Mn(2+)</name>
        <dbReference type="ChEBI" id="CHEBI:29035"/>
    </ligand>
</feature>
<gene>
    <name evidence="14" type="ORF">AF331_19010</name>
</gene>
<dbReference type="InterPro" id="IPR017850">
    <property type="entry name" value="Alkaline_phosphatase_core_sf"/>
</dbReference>
<dbReference type="PATRIC" id="fig|189381.12.peg.3309"/>
<protein>
    <recommendedName>
        <fullName evidence="13">Sulfatase N-terminal domain-containing protein</fullName>
    </recommendedName>
</protein>
<dbReference type="InterPro" id="IPR000917">
    <property type="entry name" value="Sulfatase_N"/>
</dbReference>
<proteinExistence type="inferred from homology"/>
<dbReference type="Gene3D" id="3.30.1120.170">
    <property type="match status" value="1"/>
</dbReference>
<feature type="transmembrane region" description="Helical" evidence="12">
    <location>
        <begin position="114"/>
        <end position="134"/>
    </location>
</feature>
<dbReference type="EMBL" id="LGUE01000008">
    <property type="protein sequence ID" value="KON82933.1"/>
    <property type="molecule type" value="Genomic_DNA"/>
</dbReference>
<accession>A0A0M0FZI3</accession>